<keyword evidence="1" id="KW-0812">Transmembrane</keyword>
<accession>A0ABP0GLE7</accession>
<feature type="transmembrane region" description="Helical" evidence="1">
    <location>
        <begin position="862"/>
        <end position="883"/>
    </location>
</feature>
<name>A0ABP0GLE7_CLALP</name>
<reference evidence="2 3" key="1">
    <citation type="submission" date="2024-02" db="EMBL/GenBank/DDBJ databases">
        <authorList>
            <person name="Daric V."/>
            <person name="Darras S."/>
        </authorList>
    </citation>
    <scope>NUCLEOTIDE SEQUENCE [LARGE SCALE GENOMIC DNA]</scope>
</reference>
<sequence>MSIYRVQQPTANFLATKQFNTILGHAQKHSCCILHCHGFPGTGKCQILLKLAELFPYTEQKKPSVKWSMHLDDSGTNLKVQFKMLLKRMQQLALISTGADYYQEIVESIDENASRPFLDALHSSKIPILILIECNVNLSSEQKKFLKDFLLAVGNDSMSNGQGKVHIYIASHRKSDIFEHQEYSHIPCYKMELVKGFEINEGVRFLLDQEDNSSEEIEKAANELSQKFSGSPLLLKLAKSYCRRKIIDYADYLHILSVEFDHGPMNIADDHVKDITTGVLEAITLLYPINKRFEKDAVLAWKVLSCLSYLHHDCIPKFVVERFCQKLRDDAGRFSTNRDVEVFNKLEAGNIIRSLLDQGLCNQNDENEITFHNIVMQAIQREQMNRPGEEDFDPLKEASCIIAGFVTGDYREQSVKSNMCKLLPHGKVLLQNLEIEKDKYNGAEALMMSMIMSHLYEIFGSIWLAPSDRSFHKSTCDTYFKRAIIQIWTHKDAQYSLTSDSYTGSLAVDEIANFVVDECEEEAISLPADFVQKYESCVLIPDDAKLNFLKDKLSQNTQQFVKNCLTSLNANFQLVAKLRDDNVFLSESKHRKIFFAERLASILHSWSLVYIYTDEHTLESWKQYNWRSEMATAICRKCCEKHGVRLLTEHITTTSWSIPSTLKAKKNSCQDLLRLKEMCEKQLDKECEEHYLDMYNHGLLSEFYGPWKIYKQISMQTFLVRINARLLGGQEKDQQIKQLADKQCSDLVKMTKEKLSQLSYAPARLIYCAKYYAATKQFPEALECYKLYFNAANTDDQTPKDPWAVCNYARTVYHGKISSNKDDAIKQCENVLNSNVIFPGKLHAKLKDVLKKLKDDLNSQPVLALIVLPVLIVLLSVILLRVCKLTIY</sequence>
<proteinExistence type="predicted"/>
<keyword evidence="1" id="KW-0472">Membrane</keyword>
<keyword evidence="1" id="KW-1133">Transmembrane helix</keyword>
<evidence type="ECO:0000313" key="2">
    <source>
        <dbReference type="EMBL" id="CAK8692576.1"/>
    </source>
</evidence>
<comment type="caution">
    <text evidence="2">The sequence shown here is derived from an EMBL/GenBank/DDBJ whole genome shotgun (WGS) entry which is preliminary data.</text>
</comment>
<dbReference type="SUPFAM" id="SSF52540">
    <property type="entry name" value="P-loop containing nucleoside triphosphate hydrolases"/>
    <property type="match status" value="1"/>
</dbReference>
<dbReference type="EMBL" id="CAWYQH010000130">
    <property type="protein sequence ID" value="CAK8692576.1"/>
    <property type="molecule type" value="Genomic_DNA"/>
</dbReference>
<evidence type="ECO:0000256" key="1">
    <source>
        <dbReference type="SAM" id="Phobius"/>
    </source>
</evidence>
<protein>
    <submittedName>
        <fullName evidence="2">Uncharacterized protein</fullName>
    </submittedName>
</protein>
<organism evidence="2 3">
    <name type="scientific">Clavelina lepadiformis</name>
    <name type="common">Light-bulb sea squirt</name>
    <name type="synonym">Ascidia lepadiformis</name>
    <dbReference type="NCBI Taxonomy" id="159417"/>
    <lineage>
        <taxon>Eukaryota</taxon>
        <taxon>Metazoa</taxon>
        <taxon>Chordata</taxon>
        <taxon>Tunicata</taxon>
        <taxon>Ascidiacea</taxon>
        <taxon>Aplousobranchia</taxon>
        <taxon>Clavelinidae</taxon>
        <taxon>Clavelina</taxon>
    </lineage>
</organism>
<gene>
    <name evidence="2" type="ORF">CVLEPA_LOCUS25831</name>
</gene>
<dbReference type="InterPro" id="IPR027417">
    <property type="entry name" value="P-loop_NTPase"/>
</dbReference>
<dbReference type="Proteomes" id="UP001642483">
    <property type="component" value="Unassembled WGS sequence"/>
</dbReference>
<evidence type="ECO:0000313" key="3">
    <source>
        <dbReference type="Proteomes" id="UP001642483"/>
    </source>
</evidence>
<keyword evidence="3" id="KW-1185">Reference proteome</keyword>